<accession>A0ABP8R8W7</accession>
<dbReference type="EMBL" id="BAABGR010000044">
    <property type="protein sequence ID" value="GAA4521073.1"/>
    <property type="molecule type" value="Genomic_DNA"/>
</dbReference>
<dbReference type="RefSeq" id="WP_345069145.1">
    <property type="nucleotide sequence ID" value="NZ_BAABGR010000044.1"/>
</dbReference>
<comment type="caution">
    <text evidence="1">The sequence shown here is derived from an EMBL/GenBank/DDBJ whole genome shotgun (WGS) entry which is preliminary data.</text>
</comment>
<dbReference type="InterPro" id="IPR032299">
    <property type="entry name" value="DUF4843"/>
</dbReference>
<keyword evidence="2" id="KW-1185">Reference proteome</keyword>
<evidence type="ECO:0000313" key="1">
    <source>
        <dbReference type="EMBL" id="GAA4521073.1"/>
    </source>
</evidence>
<gene>
    <name evidence="1" type="ORF">GCM10023173_25950</name>
</gene>
<protein>
    <recommendedName>
        <fullName evidence="3">DUF4843 domain-containing protein</fullName>
    </recommendedName>
</protein>
<name>A0ABP8R8W7_9SPHI</name>
<proteinExistence type="predicted"/>
<reference evidence="2" key="1">
    <citation type="journal article" date="2019" name="Int. J. Syst. Evol. Microbiol.">
        <title>The Global Catalogue of Microorganisms (GCM) 10K type strain sequencing project: providing services to taxonomists for standard genome sequencing and annotation.</title>
        <authorList>
            <consortium name="The Broad Institute Genomics Platform"/>
            <consortium name="The Broad Institute Genome Sequencing Center for Infectious Disease"/>
            <person name="Wu L."/>
            <person name="Ma J."/>
        </authorList>
    </citation>
    <scope>NUCLEOTIDE SEQUENCE [LARGE SCALE GENOMIC DNA]</scope>
    <source>
        <strain evidence="2">JCM 17858</strain>
    </source>
</reference>
<dbReference type="PROSITE" id="PS51257">
    <property type="entry name" value="PROKAR_LIPOPROTEIN"/>
    <property type="match status" value="1"/>
</dbReference>
<organism evidence="1 2">
    <name type="scientific">Sphingobacterium thermophilum</name>
    <dbReference type="NCBI Taxonomy" id="768534"/>
    <lineage>
        <taxon>Bacteria</taxon>
        <taxon>Pseudomonadati</taxon>
        <taxon>Bacteroidota</taxon>
        <taxon>Sphingobacteriia</taxon>
        <taxon>Sphingobacteriales</taxon>
        <taxon>Sphingobacteriaceae</taxon>
        <taxon>Sphingobacterium</taxon>
    </lineage>
</organism>
<evidence type="ECO:0000313" key="2">
    <source>
        <dbReference type="Proteomes" id="UP001500394"/>
    </source>
</evidence>
<evidence type="ECO:0008006" key="3">
    <source>
        <dbReference type="Google" id="ProtNLM"/>
    </source>
</evidence>
<dbReference type="Proteomes" id="UP001500394">
    <property type="component" value="Unassembled WGS sequence"/>
</dbReference>
<dbReference type="Pfam" id="PF16132">
    <property type="entry name" value="DUF4843"/>
    <property type="match status" value="1"/>
</dbReference>
<sequence length="249" mass="28573">MRSIYIYLVAIIALSGCKKNEDFLFDPNVKEINLWFGNANAPSDSTSYNFAYILSGKDSVMFNYRLMGYPLDKDLDFELEAVDGDTDKVQYEFGKYTIKAGQYQGSFPIYFFKPEGFSEFTETPGRIRFRLKESNELKAGVKELSTLNIKLQNGLVMPEHWNTQVLYYLRLSTYFGTYSTVKHTLLIQVSGKTVFRIYQNRAATIDDTEAMSIAEATNYANMCKKILLEYKEQNGHPLLDENGIEVTFP</sequence>